<dbReference type="SUPFAM" id="SSF51905">
    <property type="entry name" value="FAD/NAD(P)-binding domain"/>
    <property type="match status" value="1"/>
</dbReference>
<dbReference type="Gene3D" id="1.10.10.1100">
    <property type="entry name" value="BFD-like [2Fe-2S]-binding domain"/>
    <property type="match status" value="1"/>
</dbReference>
<gene>
    <name evidence="3" type="primary">lhgO_6</name>
    <name evidence="3" type="ORF">SDC9_81300</name>
</gene>
<evidence type="ECO:0000313" key="3">
    <source>
        <dbReference type="EMBL" id="MPM34713.1"/>
    </source>
</evidence>
<dbReference type="CDD" id="cd19946">
    <property type="entry name" value="GlpA-like_Fer2_BFD-like"/>
    <property type="match status" value="1"/>
</dbReference>
<dbReference type="Gene3D" id="3.30.9.10">
    <property type="entry name" value="D-Amino Acid Oxidase, subunit A, domain 2"/>
    <property type="match status" value="1"/>
</dbReference>
<sequence length="488" mass="54311">MSENNEHNYDVAIIGGGVVGSATARELSRWNLRICVLEKELDVCNGVSGRNTGLLHSGILNEKGLFRTMCCMEGNAEFDRVSAELDVPFRRCGKLIVGFGEEERIRLEALYRRGLSNNIPGLRWINHDEIKALEPNADGDFAIHVPSAGVLCPFTYTIALAENAAQNGVDYHFDREVTGIVREKDGAFRLETTGGEYRARWIVNTSGLSSYRITSMLGFGDYTPKRVKGEYQILDKKAGAFLSLPVYPTPNEYGAFDVHVTPTIDGNVIVGPTIENIGLELDYGASQEMIDELACSGAKLFSQVKREYFIRNYAGIFPTIIDPETGGELDFQIQTSRRIPHVVNLLGINSPGLTSALPLARRVVQKVREQEELVVNDAFNPVRKGHVRFAELDLTAQEQLIRENPDYGEIYCRCECVTKAEVKRAVHNPLGVTTVSGIKYRTRASMGRCQGGYCETRLTAMIQEELHKSREEVLLNKKGAYMFTGKVK</sequence>
<dbReference type="Pfam" id="PF04324">
    <property type="entry name" value="Fer2_BFD"/>
    <property type="match status" value="1"/>
</dbReference>
<dbReference type="InterPro" id="IPR052745">
    <property type="entry name" value="G3P_Oxidase/Oxidoreductase"/>
</dbReference>
<dbReference type="InterPro" id="IPR041854">
    <property type="entry name" value="BFD-like_2Fe2S-bd_dom_sf"/>
</dbReference>
<dbReference type="InterPro" id="IPR036188">
    <property type="entry name" value="FAD/NAD-bd_sf"/>
</dbReference>
<dbReference type="EMBL" id="VSSQ01007056">
    <property type="protein sequence ID" value="MPM34713.1"/>
    <property type="molecule type" value="Genomic_DNA"/>
</dbReference>
<proteinExistence type="predicted"/>
<accession>A0A644Z7M1</accession>
<dbReference type="PANTHER" id="PTHR42720">
    <property type="entry name" value="GLYCEROL-3-PHOSPHATE DEHYDROGENASE"/>
    <property type="match status" value="1"/>
</dbReference>
<evidence type="ECO:0000259" key="2">
    <source>
        <dbReference type="Pfam" id="PF04324"/>
    </source>
</evidence>
<dbReference type="PANTHER" id="PTHR42720:SF1">
    <property type="entry name" value="GLYCEROL 3-PHOSPHATE OXIDASE"/>
    <property type="match status" value="1"/>
</dbReference>
<organism evidence="3">
    <name type="scientific">bioreactor metagenome</name>
    <dbReference type="NCBI Taxonomy" id="1076179"/>
    <lineage>
        <taxon>unclassified sequences</taxon>
        <taxon>metagenomes</taxon>
        <taxon>ecological metagenomes</taxon>
    </lineage>
</organism>
<name>A0A644Z7M1_9ZZZZ</name>
<feature type="domain" description="FAD dependent oxidoreductase" evidence="1">
    <location>
        <begin position="10"/>
        <end position="364"/>
    </location>
</feature>
<reference evidence="3" key="1">
    <citation type="submission" date="2019-08" db="EMBL/GenBank/DDBJ databases">
        <authorList>
            <person name="Kucharzyk K."/>
            <person name="Murdoch R.W."/>
            <person name="Higgins S."/>
            <person name="Loffler F."/>
        </authorList>
    </citation>
    <scope>NUCLEOTIDE SEQUENCE</scope>
</reference>
<protein>
    <submittedName>
        <fullName evidence="3">L-2-hydroxyglutarate oxidase LhgO</fullName>
        <ecNumber evidence="3">1.1.3.15</ecNumber>
    </submittedName>
</protein>
<evidence type="ECO:0000259" key="1">
    <source>
        <dbReference type="Pfam" id="PF01266"/>
    </source>
</evidence>
<dbReference type="InterPro" id="IPR007419">
    <property type="entry name" value="BFD-like_2Fe2S-bd_dom"/>
</dbReference>
<comment type="caution">
    <text evidence="3">The sequence shown here is derived from an EMBL/GenBank/DDBJ whole genome shotgun (WGS) entry which is preliminary data.</text>
</comment>
<dbReference type="EC" id="1.1.3.15" evidence="3"/>
<dbReference type="InterPro" id="IPR006076">
    <property type="entry name" value="FAD-dep_OxRdtase"/>
</dbReference>
<dbReference type="Pfam" id="PF01266">
    <property type="entry name" value="DAO"/>
    <property type="match status" value="1"/>
</dbReference>
<dbReference type="Gene3D" id="3.50.50.60">
    <property type="entry name" value="FAD/NAD(P)-binding domain"/>
    <property type="match status" value="1"/>
</dbReference>
<dbReference type="GO" id="GO:0003973">
    <property type="term" value="F:(S)-2-hydroxy-acid oxidase activity"/>
    <property type="evidence" value="ECO:0007669"/>
    <property type="project" value="UniProtKB-EC"/>
</dbReference>
<feature type="domain" description="BFD-like [2Fe-2S]-binding" evidence="2">
    <location>
        <begin position="412"/>
        <end position="464"/>
    </location>
</feature>
<keyword evidence="3" id="KW-0560">Oxidoreductase</keyword>
<dbReference type="AlphaFoldDB" id="A0A644Z7M1"/>